<organism evidence="1 2">
    <name type="scientific">Psilocybe cubensis</name>
    <name type="common">Psychedelic mushroom</name>
    <name type="synonym">Stropharia cubensis</name>
    <dbReference type="NCBI Taxonomy" id="181762"/>
    <lineage>
        <taxon>Eukaryota</taxon>
        <taxon>Fungi</taxon>
        <taxon>Dikarya</taxon>
        <taxon>Basidiomycota</taxon>
        <taxon>Agaricomycotina</taxon>
        <taxon>Agaricomycetes</taxon>
        <taxon>Agaricomycetidae</taxon>
        <taxon>Agaricales</taxon>
        <taxon>Agaricineae</taxon>
        <taxon>Strophariaceae</taxon>
        <taxon>Psilocybe</taxon>
    </lineage>
</organism>
<comment type="caution">
    <text evidence="1">The sequence shown here is derived from an EMBL/GenBank/DDBJ whole genome shotgun (WGS) entry which is preliminary data.</text>
</comment>
<dbReference type="Proteomes" id="UP000664032">
    <property type="component" value="Unassembled WGS sequence"/>
</dbReference>
<gene>
    <name evidence="1" type="ORF">JR316_0005752</name>
</gene>
<reference evidence="1" key="1">
    <citation type="submission" date="2021-10" db="EMBL/GenBank/DDBJ databases">
        <title>Psilocybe cubensis genome.</title>
        <authorList>
            <person name="Mckernan K.J."/>
            <person name="Crawford S."/>
            <person name="Trippe A."/>
            <person name="Kane L.T."/>
            <person name="Mclaughlin S."/>
        </authorList>
    </citation>
    <scope>NUCLEOTIDE SEQUENCE</scope>
    <source>
        <strain evidence="1">MGC-MH-2018</strain>
    </source>
</reference>
<protein>
    <submittedName>
        <fullName evidence="1">Uncharacterized protein</fullName>
    </submittedName>
</protein>
<keyword evidence="2" id="KW-1185">Reference proteome</keyword>
<sequence>MHSFQESWVAFARLHGMADDRGRSHLGQALKTLQYLCMVINLFNAVPAIIRFDPAAGWAPGQPVEPDSICLKVNAASPEDYKK</sequence>
<name>A0ACB8H067_PSICU</name>
<proteinExistence type="predicted"/>
<evidence type="ECO:0000313" key="2">
    <source>
        <dbReference type="Proteomes" id="UP000664032"/>
    </source>
</evidence>
<dbReference type="EMBL" id="JAFIQS020000005">
    <property type="protein sequence ID" value="KAH9481231.1"/>
    <property type="molecule type" value="Genomic_DNA"/>
</dbReference>
<evidence type="ECO:0000313" key="1">
    <source>
        <dbReference type="EMBL" id="KAH9481231.1"/>
    </source>
</evidence>
<accession>A0ACB8H067</accession>